<proteinExistence type="predicted"/>
<dbReference type="InterPro" id="IPR029069">
    <property type="entry name" value="HotDog_dom_sf"/>
</dbReference>
<dbReference type="Proteomes" id="UP000031057">
    <property type="component" value="Unassembled WGS sequence"/>
</dbReference>
<reference evidence="3 4" key="1">
    <citation type="submission" date="2014-10" db="EMBL/GenBank/DDBJ databases">
        <title>Genome sequence of Novosphingobium malaysiense MUSC 273(T).</title>
        <authorList>
            <person name="Lee L.-H."/>
        </authorList>
    </citation>
    <scope>NUCLEOTIDE SEQUENCE [LARGE SCALE GENOMIC DNA]</scope>
    <source>
        <strain evidence="3 4">MUSC 273</strain>
    </source>
</reference>
<gene>
    <name evidence="3" type="ORF">LK12_16850</name>
</gene>
<dbReference type="PANTHER" id="PTHR43240:SF7">
    <property type="entry name" value="BLR7284 PROTEIN"/>
    <property type="match status" value="1"/>
</dbReference>
<dbReference type="SUPFAM" id="SSF54637">
    <property type="entry name" value="Thioesterase/thiol ester dehydrase-isomerase"/>
    <property type="match status" value="1"/>
</dbReference>
<keyword evidence="1" id="KW-0378">Hydrolase</keyword>
<dbReference type="GO" id="GO:0005829">
    <property type="term" value="C:cytosol"/>
    <property type="evidence" value="ECO:0007669"/>
    <property type="project" value="TreeGrafter"/>
</dbReference>
<dbReference type="CDD" id="cd03443">
    <property type="entry name" value="PaaI_thioesterase"/>
    <property type="match status" value="1"/>
</dbReference>
<feature type="domain" description="Thioesterase" evidence="2">
    <location>
        <begin position="42"/>
        <end position="119"/>
    </location>
</feature>
<name>A0A0B1ZIE7_9SPHN</name>
<dbReference type="RefSeq" id="WP_039286481.1">
    <property type="nucleotide sequence ID" value="NZ_JTDI01000005.1"/>
</dbReference>
<evidence type="ECO:0000313" key="4">
    <source>
        <dbReference type="Proteomes" id="UP000031057"/>
    </source>
</evidence>
<dbReference type="AlphaFoldDB" id="A0A0B1ZIE7"/>
<dbReference type="EMBL" id="JTDI01000005">
    <property type="protein sequence ID" value="KHK90292.1"/>
    <property type="molecule type" value="Genomic_DNA"/>
</dbReference>
<comment type="caution">
    <text evidence="3">The sequence shown here is derived from an EMBL/GenBank/DDBJ whole genome shotgun (WGS) entry which is preliminary data.</text>
</comment>
<accession>A0A0B1ZIE7</accession>
<evidence type="ECO:0000259" key="2">
    <source>
        <dbReference type="Pfam" id="PF03061"/>
    </source>
</evidence>
<dbReference type="NCBIfam" id="TIGR00369">
    <property type="entry name" value="unchar_dom_1"/>
    <property type="match status" value="1"/>
</dbReference>
<protein>
    <recommendedName>
        <fullName evidence="2">Thioesterase domain-containing protein</fullName>
    </recommendedName>
</protein>
<evidence type="ECO:0000256" key="1">
    <source>
        <dbReference type="ARBA" id="ARBA00022801"/>
    </source>
</evidence>
<dbReference type="GO" id="GO:0061522">
    <property type="term" value="F:1,4-dihydroxy-2-naphthoyl-CoA thioesterase activity"/>
    <property type="evidence" value="ECO:0007669"/>
    <property type="project" value="TreeGrafter"/>
</dbReference>
<evidence type="ECO:0000313" key="3">
    <source>
        <dbReference type="EMBL" id="KHK90292.1"/>
    </source>
</evidence>
<organism evidence="3 4">
    <name type="scientific">Novosphingobium malaysiense</name>
    <dbReference type="NCBI Taxonomy" id="1348853"/>
    <lineage>
        <taxon>Bacteria</taxon>
        <taxon>Pseudomonadati</taxon>
        <taxon>Pseudomonadota</taxon>
        <taxon>Alphaproteobacteria</taxon>
        <taxon>Sphingomonadales</taxon>
        <taxon>Sphingomonadaceae</taxon>
        <taxon>Novosphingobium</taxon>
    </lineage>
</organism>
<dbReference type="PANTHER" id="PTHR43240">
    <property type="entry name" value="1,4-DIHYDROXY-2-NAPHTHOYL-COA THIOESTERASE 1"/>
    <property type="match status" value="1"/>
</dbReference>
<dbReference type="Pfam" id="PF03061">
    <property type="entry name" value="4HBT"/>
    <property type="match status" value="1"/>
</dbReference>
<dbReference type="InterPro" id="IPR003736">
    <property type="entry name" value="PAAI_dom"/>
</dbReference>
<dbReference type="OrthoDB" id="9813158at2"/>
<sequence length="136" mass="14228">MANLELHLPTYAQTIGIGIDRWETGSPVLGIDYKPEICGNPGMLHGGAVSTLLEVTAIASLDAELRSEHGPVSLTPLNSTIQFLRAAGEGRTFASATVVKAGRRLANVAATVWQDTPDKPVATAVVNVALAPRTAE</sequence>
<dbReference type="Gene3D" id="3.10.129.10">
    <property type="entry name" value="Hotdog Thioesterase"/>
    <property type="match status" value="1"/>
</dbReference>
<dbReference type="InterPro" id="IPR006683">
    <property type="entry name" value="Thioestr_dom"/>
</dbReference>
<keyword evidence="4" id="KW-1185">Reference proteome</keyword>
<dbReference type="STRING" id="1348853.LK12_16850"/>